<accession>A0A6L2NRZ6</accession>
<sequence>MMIHQALNQIREDLLVTVKKHLVLEMIVDGLLMIEDESLEMLVDESLEMIEDESLDIIINETLKLDK</sequence>
<comment type="caution">
    <text evidence="1">The sequence shown here is derived from an EMBL/GenBank/DDBJ whole genome shotgun (WGS) entry which is preliminary data.</text>
</comment>
<evidence type="ECO:0000313" key="1">
    <source>
        <dbReference type="EMBL" id="GEU89151.1"/>
    </source>
</evidence>
<proteinExistence type="predicted"/>
<organism evidence="1">
    <name type="scientific">Tanacetum cinerariifolium</name>
    <name type="common">Dalmatian daisy</name>
    <name type="synonym">Chrysanthemum cinerariifolium</name>
    <dbReference type="NCBI Taxonomy" id="118510"/>
    <lineage>
        <taxon>Eukaryota</taxon>
        <taxon>Viridiplantae</taxon>
        <taxon>Streptophyta</taxon>
        <taxon>Embryophyta</taxon>
        <taxon>Tracheophyta</taxon>
        <taxon>Spermatophyta</taxon>
        <taxon>Magnoliopsida</taxon>
        <taxon>eudicotyledons</taxon>
        <taxon>Gunneridae</taxon>
        <taxon>Pentapetalae</taxon>
        <taxon>asterids</taxon>
        <taxon>campanulids</taxon>
        <taxon>Asterales</taxon>
        <taxon>Asteraceae</taxon>
        <taxon>Asteroideae</taxon>
        <taxon>Anthemideae</taxon>
        <taxon>Anthemidinae</taxon>
        <taxon>Tanacetum</taxon>
    </lineage>
</organism>
<gene>
    <name evidence="1" type="ORF">Tci_061129</name>
</gene>
<protein>
    <submittedName>
        <fullName evidence="1">Uncharacterized protein</fullName>
    </submittedName>
</protein>
<name>A0A6L2NRZ6_TANCI</name>
<reference evidence="1" key="1">
    <citation type="journal article" date="2019" name="Sci. Rep.">
        <title>Draft genome of Tanacetum cinerariifolium, the natural source of mosquito coil.</title>
        <authorList>
            <person name="Yamashiro T."/>
            <person name="Shiraishi A."/>
            <person name="Satake H."/>
            <person name="Nakayama K."/>
        </authorList>
    </citation>
    <scope>NUCLEOTIDE SEQUENCE</scope>
</reference>
<dbReference type="AlphaFoldDB" id="A0A6L2NRZ6"/>
<dbReference type="EMBL" id="BKCJ010009899">
    <property type="protein sequence ID" value="GEU89151.1"/>
    <property type="molecule type" value="Genomic_DNA"/>
</dbReference>